<dbReference type="EMBL" id="CAQQ02395030">
    <property type="status" value="NOT_ANNOTATED_CDS"/>
    <property type="molecule type" value="Genomic_DNA"/>
</dbReference>
<proteinExistence type="inferred from homology"/>
<feature type="domain" description="C2 NT-type" evidence="3">
    <location>
        <begin position="171"/>
        <end position="328"/>
    </location>
</feature>
<evidence type="ECO:0000313" key="4">
    <source>
        <dbReference type="EnsemblMetazoa" id="MESCA006851-PA"/>
    </source>
</evidence>
<dbReference type="PROSITE" id="PS51840">
    <property type="entry name" value="C2_NT"/>
    <property type="match status" value="1"/>
</dbReference>
<feature type="region of interest" description="Disordered" evidence="2">
    <location>
        <begin position="323"/>
        <end position="376"/>
    </location>
</feature>
<feature type="compositionally biased region" description="Basic and acidic residues" evidence="2">
    <location>
        <begin position="634"/>
        <end position="648"/>
    </location>
</feature>
<accession>T1GT31</accession>
<evidence type="ECO:0000313" key="5">
    <source>
        <dbReference type="Proteomes" id="UP000015102"/>
    </source>
</evidence>
<dbReference type="Pfam" id="PF10358">
    <property type="entry name" value="NT-C2"/>
    <property type="match status" value="1"/>
</dbReference>
<feature type="compositionally biased region" description="Basic and acidic residues" evidence="2">
    <location>
        <begin position="656"/>
        <end position="671"/>
    </location>
</feature>
<organism evidence="4 5">
    <name type="scientific">Megaselia scalaris</name>
    <name type="common">Humpbacked fly</name>
    <name type="synonym">Phora scalaris</name>
    <dbReference type="NCBI Taxonomy" id="36166"/>
    <lineage>
        <taxon>Eukaryota</taxon>
        <taxon>Metazoa</taxon>
        <taxon>Ecdysozoa</taxon>
        <taxon>Arthropoda</taxon>
        <taxon>Hexapoda</taxon>
        <taxon>Insecta</taxon>
        <taxon>Pterygota</taxon>
        <taxon>Neoptera</taxon>
        <taxon>Endopterygota</taxon>
        <taxon>Diptera</taxon>
        <taxon>Brachycera</taxon>
        <taxon>Muscomorpha</taxon>
        <taxon>Platypezoidea</taxon>
        <taxon>Phoridae</taxon>
        <taxon>Megaseliini</taxon>
        <taxon>Megaselia</taxon>
    </lineage>
</organism>
<dbReference type="HOGENOM" id="CLU_409719_0_0_1"/>
<evidence type="ECO:0000256" key="1">
    <source>
        <dbReference type="ARBA" id="ARBA00034780"/>
    </source>
</evidence>
<feature type="compositionally biased region" description="Polar residues" evidence="2">
    <location>
        <begin position="362"/>
        <end position="372"/>
    </location>
</feature>
<dbReference type="PANTHER" id="PTHR21456:SF1">
    <property type="entry name" value="C2 NT-TYPE DOMAIN-CONTAINING PROTEIN"/>
    <property type="match status" value="1"/>
</dbReference>
<dbReference type="STRING" id="36166.T1GT31"/>
<evidence type="ECO:0000256" key="2">
    <source>
        <dbReference type="SAM" id="MobiDB-lite"/>
    </source>
</evidence>
<dbReference type="AlphaFoldDB" id="T1GT31"/>
<dbReference type="InterPro" id="IPR019448">
    <property type="entry name" value="NT-C2"/>
</dbReference>
<feature type="region of interest" description="Disordered" evidence="2">
    <location>
        <begin position="621"/>
        <end position="671"/>
    </location>
</feature>
<dbReference type="PANTHER" id="PTHR21456">
    <property type="entry name" value="FAMILY WITH SEQUENCE SIMILARITY 102"/>
    <property type="match status" value="1"/>
</dbReference>
<feature type="region of interest" description="Disordered" evidence="2">
    <location>
        <begin position="1"/>
        <end position="42"/>
    </location>
</feature>
<evidence type="ECO:0000259" key="3">
    <source>
        <dbReference type="PROSITE" id="PS51840"/>
    </source>
</evidence>
<sequence>MSIEEFATPNSEVPPPPYSALYKRRTSPDDGEDSGLDENFHTPHKVRSLNNLVYEIEEELVKEEFERLKVENETFKVPRLHTPPKNGKFRKNKIGNAKFIGNDEDIITDLPDMKSFPIAKMKSLGTIPDIIAGERIEYEPFLTPLLARKIEQLQKHDEQESFDVVDGGPSTLTTNKWSMIKNFHGSFEHLRSGGSYITPGMTVDTPAFERGFRRSLQQRNTTLLVQNSTPTRQSDGEHVEDHRVLWNKNFEFMCKMSANASTGVLDPCVLRISIRKEIRGGRSYHKLGYIDLNLADPSPNLKSKQIPSQDDLGTVVGANQAINQGSVPPTTSSVTATSSTNALVGAGNRSTSSSRGTDECNIPQSQTSSGFGSLTKKKSDLYTEETVYILDSGLSESSDPTTNPSDSLPPLVTTNAQQLQQQQQVLPTGGLVGGVIASSIADCGHSRNSSNTSQKSLNFWLTEERSIVSHRGKSITGVPRRLLDGSTRQISSMTAAPSSSVVTSTISPNASCGTLGSINSTSSSGSSGAAGGNVTFFGTSDDSGENDDSITTAVLPVDEVDDDVAATTCCTTTSNTPLNTTPASLILSINSSGTIPGGVGENPSSGSLVISETGSLERMKNVPEKRKLGGALDDGGHRVSDRVEETRVNPESLIDDILKDTNPEDFERSAE</sequence>
<reference evidence="4" key="2">
    <citation type="submission" date="2015-06" db="UniProtKB">
        <authorList>
            <consortium name="EnsemblMetazoa"/>
        </authorList>
    </citation>
    <scope>IDENTIFICATION</scope>
</reference>
<feature type="compositionally biased region" description="Low complexity" evidence="2">
    <location>
        <begin position="326"/>
        <end position="340"/>
    </location>
</feature>
<reference evidence="5" key="1">
    <citation type="submission" date="2013-02" db="EMBL/GenBank/DDBJ databases">
        <authorList>
            <person name="Hughes D."/>
        </authorList>
    </citation>
    <scope>NUCLEOTIDE SEQUENCE</scope>
    <source>
        <strain>Durham</strain>
        <strain evidence="5">NC isolate 2 -- Noor lab</strain>
    </source>
</reference>
<dbReference type="Proteomes" id="UP000015102">
    <property type="component" value="Unassembled WGS sequence"/>
</dbReference>
<keyword evidence="5" id="KW-1185">Reference proteome</keyword>
<dbReference type="InterPro" id="IPR039931">
    <property type="entry name" value="EEIG1/2-like"/>
</dbReference>
<protein>
    <recommendedName>
        <fullName evidence="3">C2 NT-type domain-containing protein</fullName>
    </recommendedName>
</protein>
<dbReference type="EnsemblMetazoa" id="MESCA006851-RA">
    <property type="protein sequence ID" value="MESCA006851-PA"/>
    <property type="gene ID" value="MESCA006851"/>
</dbReference>
<comment type="similarity">
    <text evidence="1">Belongs to the EEIG family.</text>
</comment>
<name>T1GT31_MEGSC</name>